<name>C0BR33_BIFPS</name>
<protein>
    <submittedName>
        <fullName evidence="1">Uncharacterized protein</fullName>
    </submittedName>
</protein>
<dbReference type="EMBL" id="ABXX02000001">
    <property type="protein sequence ID" value="EEG71946.1"/>
    <property type="molecule type" value="Genomic_DNA"/>
</dbReference>
<reference evidence="1 2" key="2">
    <citation type="submission" date="2009-02" db="EMBL/GenBank/DDBJ databases">
        <authorList>
            <person name="Fulton L."/>
            <person name="Clifton S."/>
            <person name="Fulton B."/>
            <person name="Xu J."/>
            <person name="Minx P."/>
            <person name="Pepin K.H."/>
            <person name="Johnson M."/>
            <person name="Bhonagiri V."/>
            <person name="Nash W.E."/>
            <person name="Mardis E.R."/>
            <person name="Wilson R.K."/>
        </authorList>
    </citation>
    <scope>NUCLEOTIDE SEQUENCE [LARGE SCALE GENOMIC DNA]</scope>
    <source>
        <strain evidence="1 2">DSM 20438</strain>
    </source>
</reference>
<comment type="caution">
    <text evidence="1">The sequence shown here is derived from an EMBL/GenBank/DDBJ whole genome shotgun (WGS) entry which is preliminary data.</text>
</comment>
<dbReference type="Proteomes" id="UP000003875">
    <property type="component" value="Unassembled WGS sequence"/>
</dbReference>
<reference evidence="1 2" key="1">
    <citation type="submission" date="2009-02" db="EMBL/GenBank/DDBJ databases">
        <title>Draft genome sequence of Bifidobacterium pseudocatenulatum (DSM 20438).</title>
        <authorList>
            <person name="Sudarsanam P."/>
            <person name="Ley R."/>
            <person name="Guruge J."/>
            <person name="Turnbaugh P.J."/>
            <person name="Mahowald M."/>
            <person name="Liep D."/>
            <person name="Gordon J."/>
        </authorList>
    </citation>
    <scope>NUCLEOTIDE SEQUENCE [LARGE SCALE GENOMIC DNA]</scope>
    <source>
        <strain evidence="1 2">DSM 20438</strain>
    </source>
</reference>
<sequence>MRAPLRRLHTCIEYVYKRFLREYRTRPPPWGGATPTALFYAPNGAVIEGRKTRFNYGFSITDCLIRR</sequence>
<accession>C0BR33</accession>
<evidence type="ECO:0000313" key="2">
    <source>
        <dbReference type="Proteomes" id="UP000003875"/>
    </source>
</evidence>
<gene>
    <name evidence="1" type="ORF">BIFPSEUDO_02840</name>
</gene>
<proteinExistence type="predicted"/>
<organism evidence="1 2">
    <name type="scientific">Bifidobacterium pseudocatenulatum DSM 20438 = JCM 1200 = LMG 10505</name>
    <dbReference type="NCBI Taxonomy" id="547043"/>
    <lineage>
        <taxon>Bacteria</taxon>
        <taxon>Bacillati</taxon>
        <taxon>Actinomycetota</taxon>
        <taxon>Actinomycetes</taxon>
        <taxon>Bifidobacteriales</taxon>
        <taxon>Bifidobacteriaceae</taxon>
        <taxon>Bifidobacterium</taxon>
    </lineage>
</organism>
<evidence type="ECO:0000313" key="1">
    <source>
        <dbReference type="EMBL" id="EEG71946.1"/>
    </source>
</evidence>
<dbReference type="AlphaFoldDB" id="C0BR33"/>